<dbReference type="EMBL" id="LR026964">
    <property type="protein sequence ID" value="VBB73436.1"/>
    <property type="molecule type" value="Genomic_DNA"/>
</dbReference>
<feature type="compositionally biased region" description="Basic and acidic residues" evidence="1">
    <location>
        <begin position="1585"/>
        <end position="1606"/>
    </location>
</feature>
<feature type="compositionally biased region" description="Basic and acidic residues" evidence="1">
    <location>
        <begin position="1622"/>
        <end position="1632"/>
    </location>
</feature>
<protein>
    <submittedName>
        <fullName evidence="2">Uncharacterized protein</fullName>
    </submittedName>
</protein>
<feature type="region of interest" description="Disordered" evidence="1">
    <location>
        <begin position="1006"/>
        <end position="1165"/>
    </location>
</feature>
<evidence type="ECO:0000313" key="3">
    <source>
        <dbReference type="Proteomes" id="UP000280685"/>
    </source>
</evidence>
<dbReference type="Proteomes" id="UP000280685">
    <property type="component" value="Chromosome 1"/>
</dbReference>
<evidence type="ECO:0000313" key="2">
    <source>
        <dbReference type="EMBL" id="VBB73436.1"/>
    </source>
</evidence>
<feature type="compositionally biased region" description="Polar residues" evidence="1">
    <location>
        <begin position="1477"/>
        <end position="1501"/>
    </location>
</feature>
<feature type="compositionally biased region" description="Low complexity" evidence="1">
    <location>
        <begin position="1420"/>
        <end position="1433"/>
    </location>
</feature>
<feature type="compositionally biased region" description="Basic and acidic residues" evidence="1">
    <location>
        <begin position="1256"/>
        <end position="1267"/>
    </location>
</feature>
<sequence length="1656" mass="184552">MSRSSYSDDSVDQDDIGDNEHYHEDENERQGLSSSNGSVAPRAPKHGKFYGLPSRQQQQPERPRRTKRSAQDQGGQDWETGRQRQQASSASRERRRSPSPLSFPNSPSPPRPTWVQNLGRANTYISEAREQTTGPVNYWDQMGHEGPEQGNRSLVTVRPVSRTRRRPAQEEPTAHQSGREPRTGHLHEDPFNVESRTRPPALQLRTQPRREQSRRNRRIPDFRPPPYEYVPTYLQDRSTSIGGTFSQSSEYSDISDEDQESQPSNHDVYERPVDLVHDPSQSTKNMTIRLEFDIEEDWDTDLEEFCRLRRLGRFKDAQEYFKQNLERYSTIPYIRVQYAEMLVSSGNLKLFRDMRLLPEFLPPVGEESMDELNRGKLAANYALLDLLSQRHFPNYIQMAWQIVENTLKALSTEQVIGSTEIQLLSLCLRVLHRLEACTHEGIIDVPKIYAKHLFNWSRLYREIIAEDSIWDARDLLVAATSVFGWQDVSAMFFGTSYLPKIMELISNDWIRTSYDEPSALGLLDLFTSLILQDHDKEMDVRNHLLLEYATILARSIQDHDEGFMRSRPFLQWLLVKAVLEKTAAPERPDGIHLKDFDGLELKQKNGIHLPIYIPKNGLERPSWDMFFTRSSPAQRHTAEVVVATADAIGDYFLKAEALKILILFSQNPGRSMSDLCRLQLEIQGDTEGYLATRLSTYLLLNESNELQDLGISPTNFDPTRNENCENATLRWASAVLPAQTLLRSDIREDNRQPTPRNENLSSELLQAAFNVCGPKLPSYIIDFARQKLQLDAPSIVPMPMLALHNPTDDKPTADKARDNVDGIPRYSPFISGQQHASGYPYPFIYPNPNYPNPNYPNPNYPNPNYPNPNYPAHNDPFLSHQPANYPYSNYLTAYGQPHNPNAVHHNVAPYVGTHPWLQGPGPANVAGTPNPFDFYTPSPPAPPPASGMPSQDYQTNQPLTAPNGVWPDVEVAGWPATWQEDAQRLANSGPPPSTDDEDVTIRVKGHQTRVGGDAQASSDKVSQWLFPGSDGAPNIGKNDPNEQSIPPPSGKPAVPGDSAPKVNSSTPVNDTVAPETKEGDPGQASKPVAPETTDANGGSNVNRGDPGPNTGIRRRHTVDVLPERSHAKVNKTADTANGIIPEENNPSGSLEAEGNGDSVDAKPSFDVEEGLPKLSFPPDLLKGHKLTVILDSKDDPQKVKAYVIDVEGVHETPVVRPTTGEQHRSRTKIHVKSGSYEVADAGNESGESTVRISRSRSREKGKARDTSEAPPSYPEGGVKEHTTIHGTVRPHVVLDDFVTQPPHDKLSKPTRKNSGFGGPAGEGPSRRQSMSKPRSSKEEQDKLAKSVNKRAKKAAQRFSSLGPAPSPAPSPPPSPPPSGSRPPPDRPVYIPDANPDTGAIPEKDEGAGDGVGGHEHQDGDQGQAQEQEQGHGQAPDQKQDHVQEETQSQNQRERQYYNQGPDRQQNEQLGEGIRVYSSGNPTDPTIPTTNSSAQTAPSPGKTSHPDSHGSTDEDWEIQSIDGDEAAGNHEAVLEAFSDEDADEDEQATRKEVEQMLNDMQAARKRRQDADRAEEEWLKGRLERLAAKEKEEEEAKAKGKGKEKVAVVEEPESISSVMTEDEERFRWGEEPRSPLRSLKRKGRGIKRLADFVKRGSG</sequence>
<feature type="compositionally biased region" description="Basic and acidic residues" evidence="1">
    <location>
        <begin position="18"/>
        <end position="29"/>
    </location>
</feature>
<accession>A0ABY6RYL8</accession>
<feature type="compositionally biased region" description="Basic and acidic residues" evidence="1">
    <location>
        <begin position="1401"/>
        <end position="1419"/>
    </location>
</feature>
<feature type="compositionally biased region" description="Basic and acidic residues" evidence="1">
    <location>
        <begin position="208"/>
        <end position="221"/>
    </location>
</feature>
<feature type="compositionally biased region" description="Pro residues" evidence="1">
    <location>
        <begin position="1364"/>
        <end position="1386"/>
    </location>
</feature>
<feature type="compositionally biased region" description="Acidic residues" evidence="1">
    <location>
        <begin position="1512"/>
        <end position="1524"/>
    </location>
</feature>
<feature type="region of interest" description="Disordered" evidence="1">
    <location>
        <begin position="1"/>
        <end position="268"/>
    </location>
</feature>
<feature type="compositionally biased region" description="Basic and acidic residues" evidence="1">
    <location>
        <begin position="1335"/>
        <end position="1344"/>
    </location>
</feature>
<proteinExistence type="predicted"/>
<feature type="compositionally biased region" description="Polar residues" evidence="1">
    <location>
        <begin position="948"/>
        <end position="957"/>
    </location>
</feature>
<feature type="compositionally biased region" description="Basic and acidic residues" evidence="1">
    <location>
        <begin position="167"/>
        <end position="190"/>
    </location>
</feature>
<feature type="region of interest" description="Disordered" evidence="1">
    <location>
        <begin position="935"/>
        <end position="957"/>
    </location>
</feature>
<feature type="compositionally biased region" description="Polar residues" evidence="1">
    <location>
        <begin position="1445"/>
        <end position="1468"/>
    </location>
</feature>
<organism evidence="2 3">
    <name type="scientific">Podospora comata</name>
    <dbReference type="NCBI Taxonomy" id="48703"/>
    <lineage>
        <taxon>Eukaryota</taxon>
        <taxon>Fungi</taxon>
        <taxon>Dikarya</taxon>
        <taxon>Ascomycota</taxon>
        <taxon>Pezizomycotina</taxon>
        <taxon>Sordariomycetes</taxon>
        <taxon>Sordariomycetidae</taxon>
        <taxon>Sordariales</taxon>
        <taxon>Podosporaceae</taxon>
        <taxon>Podospora</taxon>
    </lineage>
</organism>
<feature type="compositionally biased region" description="Polar residues" evidence="1">
    <location>
        <begin position="114"/>
        <end position="135"/>
    </location>
</feature>
<feature type="compositionally biased region" description="Acidic residues" evidence="1">
    <location>
        <begin position="1536"/>
        <end position="1545"/>
    </location>
</feature>
<name>A0ABY6RYL8_PODCO</name>
<feature type="region of interest" description="Disordered" evidence="1">
    <location>
        <begin position="1215"/>
        <end position="1573"/>
    </location>
</feature>
<evidence type="ECO:0000256" key="1">
    <source>
        <dbReference type="SAM" id="MobiDB-lite"/>
    </source>
</evidence>
<feature type="compositionally biased region" description="Polar residues" evidence="1">
    <location>
        <begin position="1093"/>
        <end position="1102"/>
    </location>
</feature>
<feature type="compositionally biased region" description="Polar residues" evidence="1">
    <location>
        <begin position="235"/>
        <end position="252"/>
    </location>
</feature>
<feature type="region of interest" description="Disordered" evidence="1">
    <location>
        <begin position="1585"/>
        <end position="1634"/>
    </location>
</feature>
<feature type="compositionally biased region" description="Basic and acidic residues" evidence="1">
    <location>
        <begin position="1117"/>
        <end position="1126"/>
    </location>
</feature>
<reference evidence="2" key="1">
    <citation type="submission" date="2018-02" db="EMBL/GenBank/DDBJ databases">
        <authorList>
            <person name="Silar P."/>
        </authorList>
    </citation>
    <scope>NUCLEOTIDE SEQUENCE [LARGE SCALE GENOMIC DNA]</scope>
    <source>
        <strain evidence="2">T</strain>
    </source>
</reference>
<gene>
    <name evidence="2" type="ORF">PODCO_118590</name>
</gene>
<feature type="compositionally biased region" description="Pro residues" evidence="1">
    <location>
        <begin position="937"/>
        <end position="946"/>
    </location>
</feature>
<keyword evidence="3" id="KW-1185">Reference proteome</keyword>